<protein>
    <recommendedName>
        <fullName evidence="4">Glycosyltransferase</fullName>
        <ecNumber evidence="4">2.4.1.-</ecNumber>
    </recommendedName>
</protein>
<accession>A0A068ETR2</accession>
<dbReference type="PANTHER" id="PTHR11926">
    <property type="entry name" value="GLUCOSYL/GLUCURONOSYL TRANSFERASES"/>
    <property type="match status" value="1"/>
</dbReference>
<dbReference type="CDD" id="cd03784">
    <property type="entry name" value="GT1_Gtf-like"/>
    <property type="match status" value="1"/>
</dbReference>
<dbReference type="InterPro" id="IPR035595">
    <property type="entry name" value="UDP_glycos_trans_CS"/>
</dbReference>
<evidence type="ECO:0000256" key="4">
    <source>
        <dbReference type="RuleBase" id="RU362057"/>
    </source>
</evidence>
<proteinExistence type="evidence at transcript level"/>
<evidence type="ECO:0000313" key="5">
    <source>
        <dbReference type="EMBL" id="AID50188.1"/>
    </source>
</evidence>
<dbReference type="InterPro" id="IPR002213">
    <property type="entry name" value="UDP_glucos_trans"/>
</dbReference>
<evidence type="ECO:0000256" key="2">
    <source>
        <dbReference type="ARBA" id="ARBA00022679"/>
    </source>
</evidence>
<dbReference type="AlphaFoldDB" id="A0A068ETR2"/>
<dbReference type="FunFam" id="3.40.50.2000:FF:000060">
    <property type="entry name" value="Glycosyltransferase"/>
    <property type="match status" value="1"/>
</dbReference>
<keyword evidence="2 3" id="KW-0808">Transferase</keyword>
<comment type="similarity">
    <text evidence="1 3">Belongs to the UDP-glycosyltransferase family.</text>
</comment>
<evidence type="ECO:0000256" key="1">
    <source>
        <dbReference type="ARBA" id="ARBA00009995"/>
    </source>
</evidence>
<reference evidence="5" key="1">
    <citation type="submission" date="2014-03" db="EMBL/GenBank/DDBJ databases">
        <authorList>
            <person name="Wang Y."/>
            <person name="Wang Y."/>
            <person name="Huang W."/>
        </authorList>
    </citation>
    <scope>NUCLEOTIDE SEQUENCE</scope>
</reference>
<dbReference type="EC" id="2.4.1.-" evidence="4"/>
<dbReference type="Gene3D" id="3.40.50.2000">
    <property type="entry name" value="Glycogen Phosphorylase B"/>
    <property type="match status" value="2"/>
</dbReference>
<dbReference type="EMBL" id="KJ648620">
    <property type="protein sequence ID" value="AID50188.1"/>
    <property type="molecule type" value="mRNA"/>
</dbReference>
<name>A0A068ETR2_9MAGN</name>
<organism evidence="5">
    <name type="scientific">Epimedium sagittatum</name>
    <dbReference type="NCBI Taxonomy" id="253616"/>
    <lineage>
        <taxon>Eukaryota</taxon>
        <taxon>Viridiplantae</taxon>
        <taxon>Streptophyta</taxon>
        <taxon>Embryophyta</taxon>
        <taxon>Tracheophyta</taxon>
        <taxon>Spermatophyta</taxon>
        <taxon>Magnoliopsida</taxon>
        <taxon>Ranunculales</taxon>
        <taxon>Berberidaceae</taxon>
        <taxon>Podophylloideae</taxon>
        <taxon>Epimedieae</taxon>
        <taxon>Epimedium</taxon>
    </lineage>
</organism>
<feature type="non-terminal residue" evidence="5">
    <location>
        <position position="452"/>
    </location>
</feature>
<dbReference type="GO" id="GO:0080043">
    <property type="term" value="F:quercetin 3-O-glucosyltransferase activity"/>
    <property type="evidence" value="ECO:0007669"/>
    <property type="project" value="TreeGrafter"/>
</dbReference>
<keyword evidence="3" id="KW-0328">Glycosyltransferase</keyword>
<sequence>MGSNKQPHVAAFAFPFSSHPAQVLNVIRKASTAAPDVTFSFFSTEKSISTLFGSKPEEGNIKGYVISDGLPENYVFTGNPLEPIGLFPKSAADIFRKGVEVAVSETNKKITCVVSDGFLWFAGQIAEELGVPWVPIWASGLSSLSMHFYTDLIREKFGVPPTGKENSKLDFIPGMSEMQVGDFPEEVIGPNIDTEFAQMMHRTGKELPHASAVAINSFDELESPFLKDLHSKFKLCLPIGPLTFLSPPSSDPTNGPTGCISWLDAHEQETVAYISFGTFATPPPNELAALAEAVEDSNTPFLWVLKEAEKVHLPNGFLNRTSERGMVVPWSPQIKVLEHPSIGVFITHCGWNSVLEGIMCGVPLIFRPFLGDHTLIGRLVSDVWKIGIKAHGGIFTKDDVLNALDLIFAKEEGKKIRENVQALKKHGKEAFDPTGSTTKNFNTLVEMITSCE</sequence>
<dbReference type="PANTHER" id="PTHR11926:SF1560">
    <property type="entry name" value="UDP-GLYCOSYLTRANSFERASE 74E1-RELATED"/>
    <property type="match status" value="1"/>
</dbReference>
<dbReference type="Pfam" id="PF00201">
    <property type="entry name" value="UDPGT"/>
    <property type="match status" value="1"/>
</dbReference>
<dbReference type="PROSITE" id="PS00375">
    <property type="entry name" value="UDPGT"/>
    <property type="match status" value="1"/>
</dbReference>
<evidence type="ECO:0000256" key="3">
    <source>
        <dbReference type="RuleBase" id="RU003718"/>
    </source>
</evidence>
<dbReference type="SUPFAM" id="SSF53756">
    <property type="entry name" value="UDP-Glycosyltransferase/glycogen phosphorylase"/>
    <property type="match status" value="1"/>
</dbReference>
<dbReference type="GO" id="GO:0080044">
    <property type="term" value="F:quercetin 7-O-glucosyltransferase activity"/>
    <property type="evidence" value="ECO:0007669"/>
    <property type="project" value="TreeGrafter"/>
</dbReference>